<dbReference type="Proteomes" id="UP000095038">
    <property type="component" value="Unassembled WGS sequence"/>
</dbReference>
<dbReference type="EMBL" id="KV454482">
    <property type="protein sequence ID" value="ODV60337.1"/>
    <property type="molecule type" value="Genomic_DNA"/>
</dbReference>
<dbReference type="PANTHER" id="PTHR11183">
    <property type="entry name" value="GLYCOGENIN SUBFAMILY MEMBER"/>
    <property type="match status" value="1"/>
</dbReference>
<feature type="non-terminal residue" evidence="1">
    <location>
        <position position="1"/>
    </location>
</feature>
<dbReference type="InterPro" id="IPR002495">
    <property type="entry name" value="Glyco_trans_8"/>
</dbReference>
<keyword evidence="1" id="KW-0808">Transferase</keyword>
<sequence length="293" mass="34486">VWMTLVTNENYLPGLLNLNYSLQRVKSKYHLIILLTPNLFESKKTDIRQKLIDNLIDLNKIIIIDHLKPKYEKSFDEHDSRFNDCWTKLKIFKLIQFNKIIFLDSDMLVLKNMDELFDDNLINIDNKKLVFSSTHACACNPLKLSHYPDDWIPKSCAYTHYYENFPKLSNDNDNDNDNNNNKIKDLNEVLGPVCNSGVKMCNGGLLIIKPSLQIYQMILDTLNDYEMTKNYDFPDQSLLSDIFQGKWLPLSYKYNALKTLKLVHPDIWNWSQVKNVHYIMNPKPWNINESELN</sequence>
<dbReference type="Pfam" id="PF01501">
    <property type="entry name" value="Glyco_transf_8"/>
    <property type="match status" value="1"/>
</dbReference>
<accession>A0A1D2VFT4</accession>
<dbReference type="InParanoid" id="A0A1D2VFT4"/>
<dbReference type="Gene3D" id="3.90.550.10">
    <property type="entry name" value="Spore Coat Polysaccharide Biosynthesis Protein SpsA, Chain A"/>
    <property type="match status" value="1"/>
</dbReference>
<dbReference type="RefSeq" id="XP_020046644.1">
    <property type="nucleotide sequence ID" value="XM_020189641.1"/>
</dbReference>
<feature type="non-terminal residue" evidence="1">
    <location>
        <position position="293"/>
    </location>
</feature>
<evidence type="ECO:0000313" key="2">
    <source>
        <dbReference type="Proteomes" id="UP000095038"/>
    </source>
</evidence>
<dbReference type="GeneID" id="30963277"/>
<dbReference type="AlphaFoldDB" id="A0A1D2VFT4"/>
<evidence type="ECO:0000313" key="1">
    <source>
        <dbReference type="EMBL" id="ODV60337.1"/>
    </source>
</evidence>
<dbReference type="STRING" id="1344418.A0A1D2VFT4"/>
<gene>
    <name evidence="1" type="ORF">ASCRUDRAFT_20491</name>
</gene>
<dbReference type="InterPro" id="IPR029044">
    <property type="entry name" value="Nucleotide-diphossugar_trans"/>
</dbReference>
<keyword evidence="2" id="KW-1185">Reference proteome</keyword>
<dbReference type="SUPFAM" id="SSF53448">
    <property type="entry name" value="Nucleotide-diphospho-sugar transferases"/>
    <property type="match status" value="1"/>
</dbReference>
<reference evidence="2" key="1">
    <citation type="submission" date="2016-05" db="EMBL/GenBank/DDBJ databases">
        <title>Comparative genomics of biotechnologically important yeasts.</title>
        <authorList>
            <consortium name="DOE Joint Genome Institute"/>
            <person name="Riley R."/>
            <person name="Haridas S."/>
            <person name="Wolfe K.H."/>
            <person name="Lopes M.R."/>
            <person name="Hittinger C.T."/>
            <person name="Goker M."/>
            <person name="Salamov A."/>
            <person name="Wisecaver J."/>
            <person name="Long T.M."/>
            <person name="Aerts A.L."/>
            <person name="Barry K."/>
            <person name="Choi C."/>
            <person name="Clum A."/>
            <person name="Coughlan A.Y."/>
            <person name="Deshpande S."/>
            <person name="Douglass A.P."/>
            <person name="Hanson S.J."/>
            <person name="Klenk H.-P."/>
            <person name="Labutti K."/>
            <person name="Lapidus A."/>
            <person name="Lindquist E."/>
            <person name="Lipzen A."/>
            <person name="Meier-Kolthoff J.P."/>
            <person name="Ohm R.A."/>
            <person name="Otillar R.P."/>
            <person name="Pangilinan J."/>
            <person name="Peng Y."/>
            <person name="Rokas A."/>
            <person name="Rosa C.A."/>
            <person name="Scheuner C."/>
            <person name="Sibirny A.A."/>
            <person name="Slot J.C."/>
            <person name="Stielow J.B."/>
            <person name="Sun H."/>
            <person name="Kurtzman C.P."/>
            <person name="Blackwell M."/>
            <person name="Grigoriev I.V."/>
            <person name="Jeffries T.W."/>
        </authorList>
    </citation>
    <scope>NUCLEOTIDE SEQUENCE [LARGE SCALE GENOMIC DNA]</scope>
    <source>
        <strain evidence="2">DSM 1968</strain>
    </source>
</reference>
<dbReference type="GO" id="GO:0016757">
    <property type="term" value="F:glycosyltransferase activity"/>
    <property type="evidence" value="ECO:0007669"/>
    <property type="project" value="InterPro"/>
</dbReference>
<protein>
    <submittedName>
        <fullName evidence="1">Glycosyltransferase family 8 protein</fullName>
    </submittedName>
</protein>
<proteinExistence type="predicted"/>
<name>A0A1D2VFT4_9ASCO</name>
<dbReference type="InterPro" id="IPR050587">
    <property type="entry name" value="GNT1/Glycosyltrans_8"/>
</dbReference>
<dbReference type="OrthoDB" id="2014201at2759"/>
<organism evidence="1 2">
    <name type="scientific">Ascoidea rubescens DSM 1968</name>
    <dbReference type="NCBI Taxonomy" id="1344418"/>
    <lineage>
        <taxon>Eukaryota</taxon>
        <taxon>Fungi</taxon>
        <taxon>Dikarya</taxon>
        <taxon>Ascomycota</taxon>
        <taxon>Saccharomycotina</taxon>
        <taxon>Saccharomycetes</taxon>
        <taxon>Ascoideaceae</taxon>
        <taxon>Ascoidea</taxon>
    </lineage>
</organism>